<dbReference type="GO" id="GO:0005127">
    <property type="term" value="F:ciliary neurotrophic factor receptor binding"/>
    <property type="evidence" value="ECO:0007669"/>
    <property type="project" value="Ensembl"/>
</dbReference>
<evidence type="ECO:0000256" key="3">
    <source>
        <dbReference type="ARBA" id="ARBA00022692"/>
    </source>
</evidence>
<dbReference type="Pfam" id="PF17971">
    <property type="entry name" value="LIFR_D2"/>
    <property type="match status" value="1"/>
</dbReference>
<reference evidence="13" key="1">
    <citation type="submission" date="2025-08" db="UniProtKB">
        <authorList>
            <consortium name="Ensembl"/>
        </authorList>
    </citation>
    <scope>IDENTIFICATION</scope>
</reference>
<feature type="domain" description="Fibronectin type-III" evidence="12">
    <location>
        <begin position="293"/>
        <end position="392"/>
    </location>
</feature>
<dbReference type="PROSITE" id="PS50853">
    <property type="entry name" value="FN3"/>
    <property type="match status" value="4"/>
</dbReference>
<dbReference type="GO" id="GO:0004923">
    <property type="term" value="F:leukemia inhibitory factor receptor activity"/>
    <property type="evidence" value="ECO:0007669"/>
    <property type="project" value="Ensembl"/>
</dbReference>
<keyword evidence="4" id="KW-0732">Signal</keyword>
<dbReference type="CDD" id="cd00063">
    <property type="entry name" value="FN3"/>
    <property type="match status" value="4"/>
</dbReference>
<keyword evidence="9" id="KW-0675">Receptor</keyword>
<dbReference type="Gene3D" id="2.60.40.10">
    <property type="entry name" value="Immunoglobulins"/>
    <property type="match status" value="7"/>
</dbReference>
<dbReference type="Proteomes" id="UP000694559">
    <property type="component" value="Unplaced"/>
</dbReference>
<dbReference type="InterPro" id="IPR036116">
    <property type="entry name" value="FN3_sf"/>
</dbReference>
<evidence type="ECO:0000256" key="6">
    <source>
        <dbReference type="ARBA" id="ARBA00022989"/>
    </source>
</evidence>
<dbReference type="SMART" id="SM00060">
    <property type="entry name" value="FN3"/>
    <property type="match status" value="5"/>
</dbReference>
<comment type="subcellular location">
    <subcellularLocation>
        <location evidence="1">Membrane</location>
        <topology evidence="1">Single-pass type I membrane protein</topology>
    </subcellularLocation>
</comment>
<dbReference type="PANTHER" id="PTHR48423">
    <property type="entry name" value="INTERLEUKIN-27 RECEPTOR SUBUNIT ALPHA"/>
    <property type="match status" value="1"/>
</dbReference>
<feature type="compositionally biased region" description="Polar residues" evidence="11">
    <location>
        <begin position="849"/>
        <end position="872"/>
    </location>
</feature>
<evidence type="ECO:0000256" key="7">
    <source>
        <dbReference type="ARBA" id="ARBA00023136"/>
    </source>
</evidence>
<evidence type="ECO:0000256" key="11">
    <source>
        <dbReference type="SAM" id="MobiDB-lite"/>
    </source>
</evidence>
<dbReference type="InterPro" id="IPR040817">
    <property type="entry name" value="LIFR_D2"/>
</dbReference>
<dbReference type="Pfam" id="PF25552">
    <property type="entry name" value="LIFR_D4"/>
    <property type="match status" value="1"/>
</dbReference>
<evidence type="ECO:0000256" key="4">
    <source>
        <dbReference type="ARBA" id="ARBA00022729"/>
    </source>
</evidence>
<dbReference type="FunFam" id="2.60.40.10:FF:001289">
    <property type="entry name" value="Oncostatin-M-specific receptor subunit beta"/>
    <property type="match status" value="1"/>
</dbReference>
<organism evidence="13 14">
    <name type="scientific">Naja naja</name>
    <name type="common">Indian cobra</name>
    <dbReference type="NCBI Taxonomy" id="35670"/>
    <lineage>
        <taxon>Eukaryota</taxon>
        <taxon>Metazoa</taxon>
        <taxon>Chordata</taxon>
        <taxon>Craniata</taxon>
        <taxon>Vertebrata</taxon>
        <taxon>Euteleostomi</taxon>
        <taxon>Lepidosauria</taxon>
        <taxon>Squamata</taxon>
        <taxon>Bifurcata</taxon>
        <taxon>Unidentata</taxon>
        <taxon>Episquamata</taxon>
        <taxon>Toxicofera</taxon>
        <taxon>Serpentes</taxon>
        <taxon>Colubroidea</taxon>
        <taxon>Elapidae</taxon>
        <taxon>Elapinae</taxon>
        <taxon>Naja</taxon>
    </lineage>
</organism>
<keyword evidence="6" id="KW-1133">Transmembrane helix</keyword>
<dbReference type="GeneTree" id="ENSGT00940000155776"/>
<accession>A0A8C6XLY1</accession>
<dbReference type="GO" id="GO:0019838">
    <property type="term" value="F:growth factor binding"/>
    <property type="evidence" value="ECO:0007669"/>
    <property type="project" value="Ensembl"/>
</dbReference>
<sequence>MPRIHNLTSDYIADTSILEWYDGGSVFQYQIDSSWQIQILRKDPMEEIALETYNTSVGNKNTLLRWEWTSDLPFNCTTHYFRIRCFLNEKNFAGRKMWSEWSPLVNISVPKMYPLDKVVAVGSNVTFCCVYEPGYIFNSINYASCKTLKCEIAPLTNWSNTIAVQNVISGPSNTSSFLFVTIDPPSVPQNLSCETQNFKEIACHWEEERFTLLCGSRKTHYALFEGNSGKNISCATPRCKYYHCNFTILKDQTEYNFTLHASNHLGHTEASLSIDLRISFNEICFSFPVYPRAPTDLRVNSVTSASFRLSFSLPGNFRETKLQCQVQISNGTSREERNVLLNDSGNSRYTILVDKLHPFTKYDFRVRCATPKPFFWKWSDWSTKKTHTTQQAQPARELDIWREKDANEDTVTLFWKPLPIHESNGVIETYEVYWTLLDKSTKNKSVPASHNSTKINLGKNDYIFTVKAKNKAGVSPPSSINSAELPAGDIYIEKGIGKDDSISVAWHPDSNVTCGYVVRWCYGPEPCTAVNWEKFSSSVTNADIKSAVFQPGVRYTFSVFGCKENGYQILGYIKGYIQELSPKTAPDFSVQHTTSDSIVIKWKNISVEDSRGFLQGYLLKCAKGEKDGPTPKYFKPEINVTDLNQDVLTISGLQGKTSYHLTFRAYTAAGSGPVNTLDVVTKENALGLIIAIIIPVSVVLVLAGNSNSKTLEMNPCTPNNIEVVETQSQGLKIEDTAITSPVMEEPPEDGLESESGSHVVVSYCPSIIEEVISNPPEDDSTVSSQVVYIDVQSMYSTPVKPNEELEADCVVSAGYKPQMQLAVNNFRQLEETSVTEEDSDKGAGYRPQVNASSWNTGCPDSPESTENVSFGSPCSINSRQFLIPPKDDDDDSPKAINSGWSFANLFHTKSNE</sequence>
<dbReference type="OrthoDB" id="6382334at2759"/>
<feature type="domain" description="Fibronectin type-III" evidence="12">
    <location>
        <begin position="582"/>
        <end position="684"/>
    </location>
</feature>
<evidence type="ECO:0000256" key="8">
    <source>
        <dbReference type="ARBA" id="ARBA00023157"/>
    </source>
</evidence>
<dbReference type="Pfam" id="PF00041">
    <property type="entry name" value="fn3"/>
    <property type="match status" value="2"/>
</dbReference>
<dbReference type="InterPro" id="IPR052672">
    <property type="entry name" value="Type1_Cytokine_Rcpt_Type2"/>
</dbReference>
<feature type="region of interest" description="Disordered" evidence="11">
    <location>
        <begin position="879"/>
        <end position="898"/>
    </location>
</feature>
<name>A0A8C6XLY1_NAJNA</name>
<keyword evidence="5" id="KW-0677">Repeat</keyword>
<comment type="similarity">
    <text evidence="2">Belongs to the type I cytokine receptor family. Type 2 subfamily.</text>
</comment>
<dbReference type="PANTHER" id="PTHR48423:SF1">
    <property type="entry name" value="INTERLEUKIN-27 RECEPTOR SUBUNIT ALPHA"/>
    <property type="match status" value="1"/>
</dbReference>
<evidence type="ECO:0000256" key="1">
    <source>
        <dbReference type="ARBA" id="ARBA00004479"/>
    </source>
</evidence>
<dbReference type="GO" id="GO:0004924">
    <property type="term" value="F:oncostatin-M receptor activity"/>
    <property type="evidence" value="ECO:0007669"/>
    <property type="project" value="Ensembl"/>
</dbReference>
<dbReference type="Ensembl" id="ENSNNAT00000017452.1">
    <property type="protein sequence ID" value="ENSNNAP00000016634.1"/>
    <property type="gene ID" value="ENSNNAG00000011134.1"/>
</dbReference>
<dbReference type="InterPro" id="IPR048497">
    <property type="entry name" value="LIF-R-like_Ig-like"/>
</dbReference>
<keyword evidence="14" id="KW-1185">Reference proteome</keyword>
<feature type="region of interest" description="Disordered" evidence="11">
    <location>
        <begin position="832"/>
        <end position="872"/>
    </location>
</feature>
<feature type="domain" description="Fibronectin type-III" evidence="12">
    <location>
        <begin position="394"/>
        <end position="488"/>
    </location>
</feature>
<protein>
    <submittedName>
        <fullName evidence="13">LIF receptor subunit alpha</fullName>
    </submittedName>
</protein>
<evidence type="ECO:0000313" key="13">
    <source>
        <dbReference type="Ensembl" id="ENSNNAP00000016634.1"/>
    </source>
</evidence>
<keyword evidence="10" id="KW-0325">Glycoprotein</keyword>
<dbReference type="InterPro" id="IPR003529">
    <property type="entry name" value="Hematopoietin_rcpt_Gp130_CS"/>
</dbReference>
<dbReference type="GO" id="GO:0005886">
    <property type="term" value="C:plasma membrane"/>
    <property type="evidence" value="ECO:0007669"/>
    <property type="project" value="UniProtKB-ARBA"/>
</dbReference>
<evidence type="ECO:0000256" key="5">
    <source>
        <dbReference type="ARBA" id="ARBA00022737"/>
    </source>
</evidence>
<keyword evidence="8" id="KW-1015">Disulfide bond</keyword>
<keyword evidence="3" id="KW-0812">Transmembrane</keyword>
<dbReference type="SUPFAM" id="SSF49265">
    <property type="entry name" value="Fibronectin type III"/>
    <property type="match status" value="3"/>
</dbReference>
<dbReference type="GO" id="GO:0043235">
    <property type="term" value="C:receptor complex"/>
    <property type="evidence" value="ECO:0007669"/>
    <property type="project" value="Ensembl"/>
</dbReference>
<evidence type="ECO:0000256" key="10">
    <source>
        <dbReference type="ARBA" id="ARBA00023180"/>
    </source>
</evidence>
<gene>
    <name evidence="13" type="primary">LIFR</name>
</gene>
<evidence type="ECO:0000256" key="2">
    <source>
        <dbReference type="ARBA" id="ARBA00008921"/>
    </source>
</evidence>
<dbReference type="GO" id="GO:0008284">
    <property type="term" value="P:positive regulation of cell population proliferation"/>
    <property type="evidence" value="ECO:0007669"/>
    <property type="project" value="Ensembl"/>
</dbReference>
<dbReference type="Pfam" id="PF21177">
    <property type="entry name" value="LIF-R_Ig-like"/>
    <property type="match status" value="1"/>
</dbReference>
<dbReference type="AlphaFoldDB" id="A0A8C6XLY1"/>
<proteinExistence type="inferred from homology"/>
<dbReference type="FunFam" id="2.60.40.10:FF:000607">
    <property type="entry name" value="Leukemia inhibitory factor receptor"/>
    <property type="match status" value="1"/>
</dbReference>
<evidence type="ECO:0000313" key="14">
    <source>
        <dbReference type="Proteomes" id="UP000694559"/>
    </source>
</evidence>
<reference evidence="13" key="2">
    <citation type="submission" date="2025-09" db="UniProtKB">
        <authorList>
            <consortium name="Ensembl"/>
        </authorList>
    </citation>
    <scope>IDENTIFICATION</scope>
</reference>
<dbReference type="PROSITE" id="PS01353">
    <property type="entry name" value="HEMATOPO_REC_L_F2"/>
    <property type="match status" value="1"/>
</dbReference>
<dbReference type="InterPro" id="IPR003961">
    <property type="entry name" value="FN3_dom"/>
</dbReference>
<dbReference type="InterPro" id="IPR013783">
    <property type="entry name" value="Ig-like_fold"/>
</dbReference>
<evidence type="ECO:0000259" key="12">
    <source>
        <dbReference type="PROSITE" id="PS50853"/>
    </source>
</evidence>
<feature type="domain" description="Fibronectin type-III" evidence="12">
    <location>
        <begin position="187"/>
        <end position="281"/>
    </location>
</feature>
<evidence type="ECO:0000256" key="9">
    <source>
        <dbReference type="ARBA" id="ARBA00023170"/>
    </source>
</evidence>
<dbReference type="OMA" id="FFLYGCK"/>
<keyword evidence="7" id="KW-0472">Membrane</keyword>